<comment type="caution">
    <text evidence="3">The sequence shown here is derived from an EMBL/GenBank/DDBJ whole genome shotgun (WGS) entry which is preliminary data.</text>
</comment>
<name>A0A7I8VKQ7_9ANNE</name>
<feature type="signal peptide" evidence="2">
    <location>
        <begin position="1"/>
        <end position="16"/>
    </location>
</feature>
<keyword evidence="1" id="KW-0812">Transmembrane</keyword>
<dbReference type="EMBL" id="CAJFCJ010000006">
    <property type="protein sequence ID" value="CAD5116624.1"/>
    <property type="molecule type" value="Genomic_DNA"/>
</dbReference>
<evidence type="ECO:0000313" key="3">
    <source>
        <dbReference type="EMBL" id="CAD5116624.1"/>
    </source>
</evidence>
<keyword evidence="1" id="KW-0472">Membrane</keyword>
<proteinExistence type="predicted"/>
<keyword evidence="4" id="KW-1185">Reference proteome</keyword>
<evidence type="ECO:0000313" key="4">
    <source>
        <dbReference type="Proteomes" id="UP000549394"/>
    </source>
</evidence>
<keyword evidence="1" id="KW-1133">Transmembrane helix</keyword>
<reference evidence="3 4" key="1">
    <citation type="submission" date="2020-08" db="EMBL/GenBank/DDBJ databases">
        <authorList>
            <person name="Hejnol A."/>
        </authorList>
    </citation>
    <scope>NUCLEOTIDE SEQUENCE [LARGE SCALE GENOMIC DNA]</scope>
</reference>
<organism evidence="3 4">
    <name type="scientific">Dimorphilus gyrociliatus</name>
    <dbReference type="NCBI Taxonomy" id="2664684"/>
    <lineage>
        <taxon>Eukaryota</taxon>
        <taxon>Metazoa</taxon>
        <taxon>Spiralia</taxon>
        <taxon>Lophotrochozoa</taxon>
        <taxon>Annelida</taxon>
        <taxon>Polychaeta</taxon>
        <taxon>Polychaeta incertae sedis</taxon>
        <taxon>Dinophilidae</taxon>
        <taxon>Dimorphilus</taxon>
    </lineage>
</organism>
<gene>
    <name evidence="3" type="ORF">DGYR_LOCUS5229</name>
</gene>
<protein>
    <submittedName>
        <fullName evidence="3">Uncharacterized protein</fullName>
    </submittedName>
</protein>
<keyword evidence="2" id="KW-0732">Signal</keyword>
<dbReference type="Proteomes" id="UP000549394">
    <property type="component" value="Unassembled WGS sequence"/>
</dbReference>
<sequence length="217" mass="24601">MQLVILLIAYVAYVDSKGIKLPWHDGGKACTSLIALSTEQSFTNTLIYPEGRDECWRIRPKEPSAKLFIEVVESRLMPYDVFSHCSEKAAIYGSDKVVGDTLLKKWCGFGKQYNLSTFNEAYVLLYGGYGTQFKRKLKVNYYQDDRYDVKESKKNSTEDSTFSDVKEIAIVGGASVGGALFIFTILVVYYSMKKGLCICYQKPDNPKKAKKYLSFDK</sequence>
<dbReference type="AlphaFoldDB" id="A0A7I8VKQ7"/>
<evidence type="ECO:0000256" key="1">
    <source>
        <dbReference type="SAM" id="Phobius"/>
    </source>
</evidence>
<feature type="transmembrane region" description="Helical" evidence="1">
    <location>
        <begin position="168"/>
        <end position="192"/>
    </location>
</feature>
<feature type="chain" id="PRO_5029643672" evidence="2">
    <location>
        <begin position="17"/>
        <end position="217"/>
    </location>
</feature>
<accession>A0A7I8VKQ7</accession>
<evidence type="ECO:0000256" key="2">
    <source>
        <dbReference type="SAM" id="SignalP"/>
    </source>
</evidence>